<organism evidence="1">
    <name type="scientific">Arundo donax</name>
    <name type="common">Giant reed</name>
    <name type="synonym">Donax arundinaceus</name>
    <dbReference type="NCBI Taxonomy" id="35708"/>
    <lineage>
        <taxon>Eukaryota</taxon>
        <taxon>Viridiplantae</taxon>
        <taxon>Streptophyta</taxon>
        <taxon>Embryophyta</taxon>
        <taxon>Tracheophyta</taxon>
        <taxon>Spermatophyta</taxon>
        <taxon>Magnoliopsida</taxon>
        <taxon>Liliopsida</taxon>
        <taxon>Poales</taxon>
        <taxon>Poaceae</taxon>
        <taxon>PACMAD clade</taxon>
        <taxon>Arundinoideae</taxon>
        <taxon>Arundineae</taxon>
        <taxon>Arundo</taxon>
    </lineage>
</organism>
<reference evidence="1" key="1">
    <citation type="submission" date="2014-09" db="EMBL/GenBank/DDBJ databases">
        <authorList>
            <person name="Magalhaes I.L.F."/>
            <person name="Oliveira U."/>
            <person name="Santos F.R."/>
            <person name="Vidigal T.H.D.A."/>
            <person name="Brescovit A.D."/>
            <person name="Santos A.J."/>
        </authorList>
    </citation>
    <scope>NUCLEOTIDE SEQUENCE</scope>
    <source>
        <tissue evidence="1">Shoot tissue taken approximately 20 cm above the soil surface</tissue>
    </source>
</reference>
<evidence type="ECO:0000313" key="1">
    <source>
        <dbReference type="EMBL" id="JAE07557.1"/>
    </source>
</evidence>
<sequence length="26" mass="2959">MFVCCIVLSCLCFSLLPVDLLSRVQR</sequence>
<accession>A0A0A9F5F7</accession>
<protein>
    <submittedName>
        <fullName evidence="1">Uncharacterized protein</fullName>
    </submittedName>
</protein>
<proteinExistence type="predicted"/>
<name>A0A0A9F5F7_ARUDO</name>
<dbReference type="EMBL" id="GBRH01190339">
    <property type="protein sequence ID" value="JAE07557.1"/>
    <property type="molecule type" value="Transcribed_RNA"/>
</dbReference>
<dbReference type="AlphaFoldDB" id="A0A0A9F5F7"/>
<reference evidence="1" key="2">
    <citation type="journal article" date="2015" name="Data Brief">
        <title>Shoot transcriptome of the giant reed, Arundo donax.</title>
        <authorList>
            <person name="Barrero R.A."/>
            <person name="Guerrero F.D."/>
            <person name="Moolhuijzen P."/>
            <person name="Goolsby J.A."/>
            <person name="Tidwell J."/>
            <person name="Bellgard S.E."/>
            <person name="Bellgard M.I."/>
        </authorList>
    </citation>
    <scope>NUCLEOTIDE SEQUENCE</scope>
    <source>
        <tissue evidence="1">Shoot tissue taken approximately 20 cm above the soil surface</tissue>
    </source>
</reference>